<accession>A0AAV9N438</accession>
<dbReference type="InterPro" id="IPR047142">
    <property type="entry name" value="OryJ/VirC-like"/>
</dbReference>
<evidence type="ECO:0000313" key="3">
    <source>
        <dbReference type="EMBL" id="KAK5047415.1"/>
    </source>
</evidence>
<name>A0AAV9N438_9EURO</name>
<dbReference type="EMBL" id="JAVRRD010000025">
    <property type="protein sequence ID" value="KAK5047415.1"/>
    <property type="molecule type" value="Genomic_DNA"/>
</dbReference>
<gene>
    <name evidence="3" type="ORF">LTR84_006511</name>
</gene>
<reference evidence="3 4" key="1">
    <citation type="submission" date="2023-08" db="EMBL/GenBank/DDBJ databases">
        <title>Black Yeasts Isolated from many extreme environments.</title>
        <authorList>
            <person name="Coleine C."/>
            <person name="Stajich J.E."/>
            <person name="Selbmann L."/>
        </authorList>
    </citation>
    <scope>NUCLEOTIDE SEQUENCE [LARGE SCALE GENOMIC DNA]</scope>
    <source>
        <strain evidence="3 4">CCFEE 5792</strain>
    </source>
</reference>
<sequence length="179" mass="19397">MSSNDLPQSKRHITTNDKNGISTFSSDISSNPPSRTLPDGLKIAFCYGSGQFPVELNGNNDLESYQYLIDNPPGIVVEKGVVFRIIDFPPGYTSAMHRSISVNFNVVIEGQLELILDGGERRILDRGDSAIQRAVNHTWRNTSTVEWARLAAVPIPAEPLHFAGLAVQESGVAGMAASS</sequence>
<evidence type="ECO:0000256" key="1">
    <source>
        <dbReference type="SAM" id="MobiDB-lite"/>
    </source>
</evidence>
<dbReference type="RefSeq" id="XP_064702959.1">
    <property type="nucleotide sequence ID" value="XM_064850072.1"/>
</dbReference>
<dbReference type="InterPro" id="IPR011051">
    <property type="entry name" value="RmlC_Cupin_sf"/>
</dbReference>
<dbReference type="Pfam" id="PF07883">
    <property type="entry name" value="Cupin_2"/>
    <property type="match status" value="1"/>
</dbReference>
<dbReference type="InterPro" id="IPR013096">
    <property type="entry name" value="Cupin_2"/>
</dbReference>
<comment type="caution">
    <text evidence="3">The sequence shown here is derived from an EMBL/GenBank/DDBJ whole genome shotgun (WGS) entry which is preliminary data.</text>
</comment>
<feature type="region of interest" description="Disordered" evidence="1">
    <location>
        <begin position="1"/>
        <end position="33"/>
    </location>
</feature>
<dbReference type="CDD" id="cd02231">
    <property type="entry name" value="cupin_BLL6423-like"/>
    <property type="match status" value="1"/>
</dbReference>
<feature type="domain" description="Cupin type-2" evidence="2">
    <location>
        <begin position="85"/>
        <end position="145"/>
    </location>
</feature>
<dbReference type="PANTHER" id="PTHR36156">
    <property type="entry name" value="SLR2101 PROTEIN"/>
    <property type="match status" value="1"/>
</dbReference>
<proteinExistence type="predicted"/>
<dbReference type="InterPro" id="IPR014710">
    <property type="entry name" value="RmlC-like_jellyroll"/>
</dbReference>
<evidence type="ECO:0000259" key="2">
    <source>
        <dbReference type="Pfam" id="PF07883"/>
    </source>
</evidence>
<dbReference type="Gene3D" id="2.60.120.10">
    <property type="entry name" value="Jelly Rolls"/>
    <property type="match status" value="1"/>
</dbReference>
<dbReference type="AlphaFoldDB" id="A0AAV9N438"/>
<dbReference type="GeneID" id="89974683"/>
<evidence type="ECO:0000313" key="4">
    <source>
        <dbReference type="Proteomes" id="UP001358417"/>
    </source>
</evidence>
<dbReference type="PANTHER" id="PTHR36156:SF3">
    <property type="entry name" value="CUPIN 2 CONSERVED BARREL DOMAIN-CONTAINING PROTEIN"/>
    <property type="match status" value="1"/>
</dbReference>
<dbReference type="Proteomes" id="UP001358417">
    <property type="component" value="Unassembled WGS sequence"/>
</dbReference>
<keyword evidence="4" id="KW-1185">Reference proteome</keyword>
<organism evidence="3 4">
    <name type="scientific">Exophiala bonariae</name>
    <dbReference type="NCBI Taxonomy" id="1690606"/>
    <lineage>
        <taxon>Eukaryota</taxon>
        <taxon>Fungi</taxon>
        <taxon>Dikarya</taxon>
        <taxon>Ascomycota</taxon>
        <taxon>Pezizomycotina</taxon>
        <taxon>Eurotiomycetes</taxon>
        <taxon>Chaetothyriomycetidae</taxon>
        <taxon>Chaetothyriales</taxon>
        <taxon>Herpotrichiellaceae</taxon>
        <taxon>Exophiala</taxon>
    </lineage>
</organism>
<feature type="compositionally biased region" description="Polar residues" evidence="1">
    <location>
        <begin position="16"/>
        <end position="33"/>
    </location>
</feature>
<dbReference type="SUPFAM" id="SSF51182">
    <property type="entry name" value="RmlC-like cupins"/>
    <property type="match status" value="1"/>
</dbReference>
<protein>
    <recommendedName>
        <fullName evidence="2">Cupin type-2 domain-containing protein</fullName>
    </recommendedName>
</protein>